<dbReference type="AlphaFoldDB" id="A0A1B8H345"/>
<protein>
    <submittedName>
        <fullName evidence="1">Uncharacterized protein</fullName>
    </submittedName>
</protein>
<evidence type="ECO:0000313" key="1">
    <source>
        <dbReference type="EMBL" id="OBU03485.1"/>
    </source>
</evidence>
<reference evidence="1 2" key="1">
    <citation type="submission" date="2016-06" db="EMBL/GenBank/DDBJ databases">
        <authorList>
            <person name="Kjaerup R.B."/>
            <person name="Dalgaard T.S."/>
            <person name="Juul-Madsen H.R."/>
        </authorList>
    </citation>
    <scope>NUCLEOTIDE SEQUENCE [LARGE SCALE GENOMIC DNA]</scope>
    <source>
        <strain evidence="1 2">GCSL-Mp3</strain>
    </source>
</reference>
<evidence type="ECO:0000313" key="2">
    <source>
        <dbReference type="Proteomes" id="UP000092247"/>
    </source>
</evidence>
<comment type="caution">
    <text evidence="1">The sequence shown here is derived from an EMBL/GenBank/DDBJ whole genome shotgun (WGS) entry which is preliminary data.</text>
</comment>
<accession>A0A1B8H345</accession>
<name>A0A1B8H345_9GAMM</name>
<organism evidence="1 2">
    <name type="scientific">Morganella psychrotolerans</name>
    <dbReference type="NCBI Taxonomy" id="368603"/>
    <lineage>
        <taxon>Bacteria</taxon>
        <taxon>Pseudomonadati</taxon>
        <taxon>Pseudomonadota</taxon>
        <taxon>Gammaproteobacteria</taxon>
        <taxon>Enterobacterales</taxon>
        <taxon>Morganellaceae</taxon>
        <taxon>Morganella</taxon>
    </lineage>
</organism>
<proteinExistence type="predicted"/>
<gene>
    <name evidence="1" type="ORF">AYY17_10990</name>
</gene>
<sequence length="75" mass="8212">MCGGHPDCIPVAANAGITQSNPPDKTPAIKTRFIRNNLILNIMSLPVRLNSGHYTAADSQPRTTELFFLLCRTVM</sequence>
<dbReference type="EMBL" id="LZEX01000043">
    <property type="protein sequence ID" value="OBU03485.1"/>
    <property type="molecule type" value="Genomic_DNA"/>
</dbReference>
<dbReference type="Proteomes" id="UP000092247">
    <property type="component" value="Unassembled WGS sequence"/>
</dbReference>